<organism evidence="4 5">
    <name type="scientific">Proteiniphilum saccharofermentans</name>
    <dbReference type="NCBI Taxonomy" id="1642647"/>
    <lineage>
        <taxon>Bacteria</taxon>
        <taxon>Pseudomonadati</taxon>
        <taxon>Bacteroidota</taxon>
        <taxon>Bacteroidia</taxon>
        <taxon>Bacteroidales</taxon>
        <taxon>Dysgonomonadaceae</taxon>
        <taxon>Proteiniphilum</taxon>
    </lineage>
</organism>
<protein>
    <submittedName>
        <fullName evidence="4">Sigma factor regulatory protein, FecR/PupR family</fullName>
    </submittedName>
</protein>
<evidence type="ECO:0000259" key="3">
    <source>
        <dbReference type="Pfam" id="PF16344"/>
    </source>
</evidence>
<keyword evidence="1" id="KW-0472">Membrane</keyword>
<keyword evidence="5" id="KW-1185">Reference proteome</keyword>
<gene>
    <name evidence="4" type="ORF">PSM36_0470</name>
</gene>
<proteinExistence type="predicted"/>
<keyword evidence="1" id="KW-1133">Transmembrane helix</keyword>
<dbReference type="PANTHER" id="PTHR30273">
    <property type="entry name" value="PERIPLASMIC SIGNAL SENSOR AND SIGMA FACTOR ACTIVATOR FECR-RELATED"/>
    <property type="match status" value="1"/>
</dbReference>
<name>A0A1R3SWG5_9BACT</name>
<sequence>MNTDNTYTSYTDFLKDKKFIQWQLMPNENLDIYWQSFIGHHAEHKKNIQKAITYLKKIGLNESDLSENERTVLLEKIQRTIRQEKKIKQRKLFWYTSASAAAIALIIIGITLFYPSSVSIDIPDKELITGELLNNEDIQLITSGEAIIFKNDVEVTLNEEGTAEIVQANNETSKVKIDRDKLNSLVIPYGKRSTLTLADGSRVWLNSGSVLEFPAQFSGKKREIRLASGEMYIEVAHNKEKPFYVQTGDFNVKVYGTKFNISTYSGSPQSVVLVEGSVSLQSKDHKELFITPSEKAVYSGSGTFDTQKVDVNQFISWKDGYLSFDKTPMTEVLQQIGRYYNLSFDFENDINLQKRTCTGKIYLSDNLDNVMTIISLLSSTSYQRTENKILITNELS</sequence>
<dbReference type="EMBL" id="LT605205">
    <property type="protein sequence ID" value="SCD19300.1"/>
    <property type="molecule type" value="Genomic_DNA"/>
</dbReference>
<dbReference type="Gene3D" id="2.60.120.1440">
    <property type="match status" value="1"/>
</dbReference>
<dbReference type="RefSeq" id="WP_076928609.1">
    <property type="nucleotide sequence ID" value="NZ_LT605205.1"/>
</dbReference>
<dbReference type="PANTHER" id="PTHR30273:SF2">
    <property type="entry name" value="PROTEIN FECR"/>
    <property type="match status" value="1"/>
</dbReference>
<keyword evidence="1" id="KW-0812">Transmembrane</keyword>
<dbReference type="Pfam" id="PF04773">
    <property type="entry name" value="FecR"/>
    <property type="match status" value="1"/>
</dbReference>
<dbReference type="Proteomes" id="UP000187464">
    <property type="component" value="Chromosome I"/>
</dbReference>
<feature type="domain" description="FecR protein" evidence="2">
    <location>
        <begin position="190"/>
        <end position="278"/>
    </location>
</feature>
<accession>A0A1R3SWG5</accession>
<dbReference type="Gene3D" id="3.55.50.30">
    <property type="match status" value="1"/>
</dbReference>
<dbReference type="AlphaFoldDB" id="A0A1R3SWG5"/>
<dbReference type="STRING" id="1642647.PSM36_0470"/>
<evidence type="ECO:0000313" key="4">
    <source>
        <dbReference type="EMBL" id="SCD19300.1"/>
    </source>
</evidence>
<evidence type="ECO:0000259" key="2">
    <source>
        <dbReference type="Pfam" id="PF04773"/>
    </source>
</evidence>
<evidence type="ECO:0000256" key="1">
    <source>
        <dbReference type="SAM" id="Phobius"/>
    </source>
</evidence>
<dbReference type="InterPro" id="IPR006860">
    <property type="entry name" value="FecR"/>
</dbReference>
<reference evidence="4 5" key="1">
    <citation type="submission" date="2016-08" db="EMBL/GenBank/DDBJ databases">
        <authorList>
            <person name="Seilhamer J.J."/>
        </authorList>
    </citation>
    <scope>NUCLEOTIDE SEQUENCE [LARGE SCALE GENOMIC DNA]</scope>
    <source>
        <strain evidence="4">M3/6</strain>
    </source>
</reference>
<dbReference type="Pfam" id="PF16344">
    <property type="entry name" value="FecR_C"/>
    <property type="match status" value="1"/>
</dbReference>
<dbReference type="KEGG" id="psac:PSM36_0470"/>
<dbReference type="InterPro" id="IPR032508">
    <property type="entry name" value="FecR_C"/>
</dbReference>
<feature type="transmembrane region" description="Helical" evidence="1">
    <location>
        <begin position="92"/>
        <end position="114"/>
    </location>
</feature>
<feature type="domain" description="Protein FecR C-terminal" evidence="3">
    <location>
        <begin position="321"/>
        <end position="391"/>
    </location>
</feature>
<dbReference type="InterPro" id="IPR012373">
    <property type="entry name" value="Ferrdict_sens_TM"/>
</dbReference>
<evidence type="ECO:0000313" key="5">
    <source>
        <dbReference type="Proteomes" id="UP000187464"/>
    </source>
</evidence>
<dbReference type="GO" id="GO:0016989">
    <property type="term" value="F:sigma factor antagonist activity"/>
    <property type="evidence" value="ECO:0007669"/>
    <property type="project" value="TreeGrafter"/>
</dbReference>